<organism evidence="1">
    <name type="scientific">uncultured Caudovirales phage</name>
    <dbReference type="NCBI Taxonomy" id="2100421"/>
    <lineage>
        <taxon>Viruses</taxon>
        <taxon>Duplodnaviria</taxon>
        <taxon>Heunggongvirae</taxon>
        <taxon>Uroviricota</taxon>
        <taxon>Caudoviricetes</taxon>
        <taxon>Peduoviridae</taxon>
        <taxon>Maltschvirus</taxon>
        <taxon>Maltschvirus maltsch</taxon>
    </lineage>
</organism>
<evidence type="ECO:0000313" key="1">
    <source>
        <dbReference type="EMBL" id="CAB5223907.1"/>
    </source>
</evidence>
<accession>A0A6J7X1B2</accession>
<name>A0A6J7X1B2_9CAUD</name>
<protein>
    <submittedName>
        <fullName evidence="1">Uncharacterized protein</fullName>
    </submittedName>
</protein>
<proteinExistence type="predicted"/>
<sequence>MSLESGAVTIAATATVIATGKTGASWVYLHAPTGGNTIFVGPSTVTAATGLELPKGELHEFWLAEADTLYGIVASSTESLMVLKSGGR</sequence>
<dbReference type="EMBL" id="LR798333">
    <property type="protein sequence ID" value="CAB5223907.1"/>
    <property type="molecule type" value="Genomic_DNA"/>
</dbReference>
<reference evidence="1" key="1">
    <citation type="submission" date="2020-05" db="EMBL/GenBank/DDBJ databases">
        <authorList>
            <person name="Chiriac C."/>
            <person name="Salcher M."/>
            <person name="Ghai R."/>
            <person name="Kavagutti S V."/>
        </authorList>
    </citation>
    <scope>NUCLEOTIDE SEQUENCE</scope>
</reference>
<gene>
    <name evidence="1" type="ORF">UFOVP394_12</name>
</gene>